<dbReference type="EMBL" id="CP007268">
    <property type="protein sequence ID" value="AHK79318.1"/>
    <property type="molecule type" value="Genomic_DNA"/>
</dbReference>
<dbReference type="Proteomes" id="UP000019442">
    <property type="component" value="Chromosome"/>
</dbReference>
<dbReference type="InterPro" id="IPR005586">
    <property type="entry name" value="ABC_trans_aux"/>
</dbReference>
<dbReference type="PROSITE" id="PS51257">
    <property type="entry name" value="PROKAR_LIPOPROTEIN"/>
    <property type="match status" value="1"/>
</dbReference>
<keyword evidence="3" id="KW-1185">Reference proteome</keyword>
<feature type="domain" description="ABC-type transport auxiliary lipoprotein component" evidence="1">
    <location>
        <begin position="33"/>
        <end position="195"/>
    </location>
</feature>
<protein>
    <submittedName>
        <fullName evidence="2">Lipoprotein</fullName>
    </submittedName>
</protein>
<sequence length="213" mass="23450">MSRLFIVLVPALWLLGLAGCTLLPEQTPQRVFLLSPPEQETAYEVLHDKVLRVEKPEAPFPLTTSRILVAPSGKEISFYGGARWADRTPPLVAAYMVEALRQDGRVASVISDSSSARSQVSLVSQLGALRSEYPSQGADGPPEAFVRLDVQLMEDASRNIIASRRFQVRQPSEGEEIEAVVEAMNQAMEVLSREVVDWVVEQLAPGHRLEKGS</sequence>
<reference evidence="3" key="2">
    <citation type="submission" date="2014-02" db="EMBL/GenBank/DDBJ databases">
        <title>Draft Genome Sequence of extremely halophilic bacteria Halorhodospira halochloris.</title>
        <authorList>
            <person name="Singh K.S."/>
        </authorList>
    </citation>
    <scope>NUCLEOTIDE SEQUENCE [LARGE SCALE GENOMIC DNA]</scope>
    <source>
        <strain evidence="3">A</strain>
    </source>
</reference>
<keyword evidence="2" id="KW-0449">Lipoprotein</keyword>
<dbReference type="SUPFAM" id="SSF159594">
    <property type="entry name" value="XCC0632-like"/>
    <property type="match status" value="1"/>
</dbReference>
<name>W8KJG9_9GAMM</name>
<reference evidence="2 3" key="1">
    <citation type="journal article" date="2014" name="J Genomics">
        <title>Draft Genome Sequence of the Extremely Halophilic Phototrophic Purple Sulfur Bacterium Halorhodospira halochloris.</title>
        <authorList>
            <person name="Singh K.S."/>
            <person name="Kirksey J."/>
            <person name="Hoff W.D."/>
            <person name="Deole R."/>
        </authorList>
    </citation>
    <scope>NUCLEOTIDE SEQUENCE [LARGE SCALE GENOMIC DNA]</scope>
    <source>
        <strain evidence="2 3">A</strain>
    </source>
</reference>
<dbReference type="AlphaFoldDB" id="W8KJG9"/>
<accession>W8KJG9</accession>
<organism evidence="2 3">
    <name type="scientific">Ectothiorhodospira haloalkaliphila</name>
    <dbReference type="NCBI Taxonomy" id="421628"/>
    <lineage>
        <taxon>Bacteria</taxon>
        <taxon>Pseudomonadati</taxon>
        <taxon>Pseudomonadota</taxon>
        <taxon>Gammaproteobacteria</taxon>
        <taxon>Chromatiales</taxon>
        <taxon>Ectothiorhodospiraceae</taxon>
        <taxon>Ectothiorhodospira</taxon>
    </lineage>
</organism>
<evidence type="ECO:0000259" key="1">
    <source>
        <dbReference type="Pfam" id="PF03886"/>
    </source>
</evidence>
<proteinExistence type="predicted"/>
<dbReference type="KEGG" id="hhc:M911_09365"/>
<evidence type="ECO:0000313" key="3">
    <source>
        <dbReference type="Proteomes" id="UP000019442"/>
    </source>
</evidence>
<dbReference type="Pfam" id="PF03886">
    <property type="entry name" value="ABC_trans_aux"/>
    <property type="match status" value="1"/>
</dbReference>
<gene>
    <name evidence="2" type="ORF">M911_09365</name>
</gene>
<evidence type="ECO:0000313" key="2">
    <source>
        <dbReference type="EMBL" id="AHK79318.1"/>
    </source>
</evidence>
<dbReference type="HOGENOM" id="CLU_093163_2_0_6"/>
<dbReference type="Gene3D" id="3.40.50.10610">
    <property type="entry name" value="ABC-type transport auxiliary lipoprotein component"/>
    <property type="match status" value="1"/>
</dbReference>